<dbReference type="PROSITE" id="PS50879">
    <property type="entry name" value="RNASE_H_1"/>
    <property type="match status" value="1"/>
</dbReference>
<dbReference type="PANTHER" id="PTHR48475">
    <property type="entry name" value="RIBONUCLEASE H"/>
    <property type="match status" value="1"/>
</dbReference>
<dbReference type="Pfam" id="PF13456">
    <property type="entry name" value="RVT_3"/>
    <property type="match status" value="1"/>
</dbReference>
<accession>A0AAV8QNW8</accession>
<dbReference type="InterPro" id="IPR036397">
    <property type="entry name" value="RNaseH_sf"/>
</dbReference>
<dbReference type="InterPro" id="IPR002156">
    <property type="entry name" value="RNaseH_domain"/>
</dbReference>
<organism evidence="2 3">
    <name type="scientific">Ensete ventricosum</name>
    <name type="common">Abyssinian banana</name>
    <name type="synonym">Musa ensete</name>
    <dbReference type="NCBI Taxonomy" id="4639"/>
    <lineage>
        <taxon>Eukaryota</taxon>
        <taxon>Viridiplantae</taxon>
        <taxon>Streptophyta</taxon>
        <taxon>Embryophyta</taxon>
        <taxon>Tracheophyta</taxon>
        <taxon>Spermatophyta</taxon>
        <taxon>Magnoliopsida</taxon>
        <taxon>Liliopsida</taxon>
        <taxon>Zingiberales</taxon>
        <taxon>Musaceae</taxon>
        <taxon>Ensete</taxon>
    </lineage>
</organism>
<dbReference type="Gene3D" id="3.30.420.10">
    <property type="entry name" value="Ribonuclease H-like superfamily/Ribonuclease H"/>
    <property type="match status" value="1"/>
</dbReference>
<reference evidence="2 3" key="1">
    <citation type="submission" date="2022-12" db="EMBL/GenBank/DDBJ databases">
        <title>Chromosome-scale assembly of the Ensete ventricosum genome.</title>
        <authorList>
            <person name="Dussert Y."/>
            <person name="Stocks J."/>
            <person name="Wendawek A."/>
            <person name="Woldeyes F."/>
            <person name="Nichols R.A."/>
            <person name="Borrell J.S."/>
        </authorList>
    </citation>
    <scope>NUCLEOTIDE SEQUENCE [LARGE SCALE GENOMIC DNA]</scope>
    <source>
        <strain evidence="3">cv. Maze</strain>
        <tissue evidence="2">Seeds</tissue>
    </source>
</reference>
<dbReference type="CDD" id="cd09279">
    <property type="entry name" value="RNase_HI_like"/>
    <property type="match status" value="1"/>
</dbReference>
<evidence type="ECO:0000313" key="2">
    <source>
        <dbReference type="EMBL" id="KAJ8476218.1"/>
    </source>
</evidence>
<keyword evidence="3" id="KW-1185">Reference proteome</keyword>
<proteinExistence type="predicted"/>
<gene>
    <name evidence="2" type="ORF">OPV22_019945</name>
</gene>
<dbReference type="AlphaFoldDB" id="A0AAV8QNW8"/>
<dbReference type="GO" id="GO:0004523">
    <property type="term" value="F:RNA-DNA hybrid ribonuclease activity"/>
    <property type="evidence" value="ECO:0007669"/>
    <property type="project" value="InterPro"/>
</dbReference>
<feature type="domain" description="RNase H type-1" evidence="1">
    <location>
        <begin position="42"/>
        <end position="171"/>
    </location>
</feature>
<protein>
    <recommendedName>
        <fullName evidence="1">RNase H type-1 domain-containing protein</fullName>
    </recommendedName>
</protein>
<dbReference type="SUPFAM" id="SSF53098">
    <property type="entry name" value="Ribonuclease H-like"/>
    <property type="match status" value="1"/>
</dbReference>
<dbReference type="GO" id="GO:0003676">
    <property type="term" value="F:nucleic acid binding"/>
    <property type="evidence" value="ECO:0007669"/>
    <property type="project" value="InterPro"/>
</dbReference>
<sequence length="242" mass="26880">MLKWSVELGEFDIEYELRKAIKGQVLADFLSELTPPKIPTNPNPGWTVHIDGSANSERGGVGLVLKDPSGHTYEHALRLGFKVTNNEAEYEALLFGLKVAAELRAEDIEIFTDSQLVAGQVNGTFETREAAMVKYLAEARRMAARFQSCTITKVPRSKNMQADALARLASSCVTDVPSGAMVRTIGPSVNSIVLTVDEKDGGWIDEIFRFKQAGILPEGKVAARRIRRMKLWYCIIDDCLYR</sequence>
<name>A0AAV8QNW8_ENSVE</name>
<dbReference type="Proteomes" id="UP001222027">
    <property type="component" value="Unassembled WGS sequence"/>
</dbReference>
<evidence type="ECO:0000259" key="1">
    <source>
        <dbReference type="PROSITE" id="PS50879"/>
    </source>
</evidence>
<dbReference type="PANTHER" id="PTHR48475:SF2">
    <property type="entry name" value="RIBONUCLEASE H"/>
    <property type="match status" value="1"/>
</dbReference>
<comment type="caution">
    <text evidence="2">The sequence shown here is derived from an EMBL/GenBank/DDBJ whole genome shotgun (WGS) entry which is preliminary data.</text>
</comment>
<dbReference type="EMBL" id="JAQQAF010000006">
    <property type="protein sequence ID" value="KAJ8476218.1"/>
    <property type="molecule type" value="Genomic_DNA"/>
</dbReference>
<dbReference type="InterPro" id="IPR012337">
    <property type="entry name" value="RNaseH-like_sf"/>
</dbReference>
<evidence type="ECO:0000313" key="3">
    <source>
        <dbReference type="Proteomes" id="UP001222027"/>
    </source>
</evidence>